<dbReference type="AlphaFoldDB" id="A0A6G1J613"/>
<dbReference type="Proteomes" id="UP000799291">
    <property type="component" value="Unassembled WGS sequence"/>
</dbReference>
<keyword evidence="7" id="KW-0106">Calcium</keyword>
<proteinExistence type="inferred from homology"/>
<dbReference type="InterPro" id="IPR050749">
    <property type="entry name" value="Glycosyl_Hydrolase_47"/>
</dbReference>
<keyword evidence="11" id="KW-0812">Transmembrane</keyword>
<reference evidence="12" key="1">
    <citation type="journal article" date="2020" name="Stud. Mycol.">
        <title>101 Dothideomycetes genomes: a test case for predicting lifestyles and emergence of pathogens.</title>
        <authorList>
            <person name="Haridas S."/>
            <person name="Albert R."/>
            <person name="Binder M."/>
            <person name="Bloem J."/>
            <person name="Labutti K."/>
            <person name="Salamov A."/>
            <person name="Andreopoulos B."/>
            <person name="Baker S."/>
            <person name="Barry K."/>
            <person name="Bills G."/>
            <person name="Bluhm B."/>
            <person name="Cannon C."/>
            <person name="Castanera R."/>
            <person name="Culley D."/>
            <person name="Daum C."/>
            <person name="Ezra D."/>
            <person name="Gonzalez J."/>
            <person name="Henrissat B."/>
            <person name="Kuo A."/>
            <person name="Liang C."/>
            <person name="Lipzen A."/>
            <person name="Lutzoni F."/>
            <person name="Magnuson J."/>
            <person name="Mondo S."/>
            <person name="Nolan M."/>
            <person name="Ohm R."/>
            <person name="Pangilinan J."/>
            <person name="Park H.-J."/>
            <person name="Ramirez L."/>
            <person name="Alfaro M."/>
            <person name="Sun H."/>
            <person name="Tritt A."/>
            <person name="Yoshinaga Y."/>
            <person name="Zwiers L.-H."/>
            <person name="Turgeon B."/>
            <person name="Goodwin S."/>
            <person name="Spatafora J."/>
            <person name="Crous P."/>
            <person name="Grigoriev I."/>
        </authorList>
    </citation>
    <scope>NUCLEOTIDE SEQUENCE</scope>
    <source>
        <strain evidence="12">CBS 122367</strain>
    </source>
</reference>
<evidence type="ECO:0000256" key="1">
    <source>
        <dbReference type="ARBA" id="ARBA00001913"/>
    </source>
</evidence>
<dbReference type="PRINTS" id="PR00747">
    <property type="entry name" value="GLYHDRLASE47"/>
</dbReference>
<feature type="active site" evidence="6">
    <location>
        <position position="342"/>
    </location>
</feature>
<sequence>MALLKRFGVYTFIAACFLYLFCSLGFPYQSRENNSKNGGKAASHYDPNEPQQPERPTRPDKHGRPQSHEQPPEQESINWANVAMKHPVESMIALPTGEPSPLPPIQHRFDDEDATSKHIRETRQEEVKKQFLKCWKSYREKAWMNDELKPISGGSTNPFGGWAATLIDALDTLWIMGFEDEFKLAIGDIEKVDFGRTTLEYVNVFETNIRHLGGLLAAYELSGEKRLLVKAKEIGEMLYHAFDTADHMPISRWNMRNAAAGTPQTTNVHMLLAELGSFTLEFTRLSQLTSDSKWYDVANRITWLMEQQQMDTMLPGMWPIVLDAKPMDLTQGTEFTLASMADSAYEYLPKTYALLGGIEPVYKDMYEKAMMTAIKHTLYRPMTPENADMLGTGIVHSAEGKVTLDSELQHLSCYTGGMFALGGMLFQQPEHVYIGRKLTDTCVWAYKTSRSGIMPEVSHLYKCKNPVQCKWDEPLWTEAVSGGGDAEKDPLENIANLRLPKGFTAIDDRRYILRPEAIESVFVMYRITGEQRWQAAAWDMWTAIQSATDTEWGNSALMDVSAAKPPRTDSMESFWMAETLKYFYLVFSTPDTISLDDYVFNTEAHPLKIMKPKL</sequence>
<gene>
    <name evidence="12" type="ORF">K458DRAFT_364560</name>
</gene>
<feature type="binding site" evidence="7">
    <location>
        <position position="602"/>
    </location>
    <ligand>
        <name>Ca(2+)</name>
        <dbReference type="ChEBI" id="CHEBI:29108"/>
    </ligand>
</feature>
<dbReference type="PANTHER" id="PTHR11742:SF89">
    <property type="entry name" value="ALPHA-1,2-MANNOSIDASE"/>
    <property type="match status" value="1"/>
</dbReference>
<keyword evidence="7" id="KW-0479">Metal-binding</keyword>
<feature type="transmembrane region" description="Helical" evidence="11">
    <location>
        <begin position="7"/>
        <end position="28"/>
    </location>
</feature>
<dbReference type="EMBL" id="MU005578">
    <property type="protein sequence ID" value="KAF2685651.1"/>
    <property type="molecule type" value="Genomic_DNA"/>
</dbReference>
<dbReference type="InterPro" id="IPR036026">
    <property type="entry name" value="Seven-hairpin_glycosidases"/>
</dbReference>
<dbReference type="PANTHER" id="PTHR11742">
    <property type="entry name" value="MANNOSYL-OLIGOSACCHARIDE ALPHA-1,2-MANNOSIDASE-RELATED"/>
    <property type="match status" value="1"/>
</dbReference>
<feature type="active site" evidence="6">
    <location>
        <position position="516"/>
    </location>
</feature>
<dbReference type="GO" id="GO:0005975">
    <property type="term" value="P:carbohydrate metabolic process"/>
    <property type="evidence" value="ECO:0007669"/>
    <property type="project" value="InterPro"/>
</dbReference>
<evidence type="ECO:0000313" key="12">
    <source>
        <dbReference type="EMBL" id="KAF2685651.1"/>
    </source>
</evidence>
<feature type="compositionally biased region" description="Basic and acidic residues" evidence="10">
    <location>
        <begin position="55"/>
        <end position="71"/>
    </location>
</feature>
<protein>
    <recommendedName>
        <fullName evidence="9">alpha-1,2-Mannosidase</fullName>
        <ecNumber evidence="9">3.2.1.-</ecNumber>
    </recommendedName>
</protein>
<evidence type="ECO:0000256" key="2">
    <source>
        <dbReference type="ARBA" id="ARBA00004922"/>
    </source>
</evidence>
<accession>A0A6G1J613</accession>
<dbReference type="EC" id="3.2.1.-" evidence="9"/>
<feature type="disulfide bond" evidence="8">
    <location>
        <begin position="413"/>
        <end position="442"/>
    </location>
</feature>
<evidence type="ECO:0000256" key="7">
    <source>
        <dbReference type="PIRSR" id="PIRSR601382-2"/>
    </source>
</evidence>
<dbReference type="GO" id="GO:0004571">
    <property type="term" value="F:mannosyl-oligosaccharide 1,2-alpha-mannosidase activity"/>
    <property type="evidence" value="ECO:0007669"/>
    <property type="project" value="InterPro"/>
</dbReference>
<dbReference type="OrthoDB" id="8118055at2759"/>
<keyword evidence="11" id="KW-0472">Membrane</keyword>
<evidence type="ECO:0000256" key="6">
    <source>
        <dbReference type="PIRSR" id="PIRSR601382-1"/>
    </source>
</evidence>
<dbReference type="Pfam" id="PF01532">
    <property type="entry name" value="Glyco_hydro_47"/>
    <property type="match status" value="1"/>
</dbReference>
<comment type="pathway">
    <text evidence="2">Protein modification; protein glycosylation.</text>
</comment>
<name>A0A6G1J613_9PLEO</name>
<evidence type="ECO:0000256" key="5">
    <source>
        <dbReference type="ARBA" id="ARBA00023157"/>
    </source>
</evidence>
<evidence type="ECO:0000256" key="3">
    <source>
        <dbReference type="ARBA" id="ARBA00007658"/>
    </source>
</evidence>
<dbReference type="Gene3D" id="1.50.10.10">
    <property type="match status" value="1"/>
</dbReference>
<evidence type="ECO:0000256" key="4">
    <source>
        <dbReference type="ARBA" id="ARBA00022801"/>
    </source>
</evidence>
<keyword evidence="5 8" id="KW-1015">Disulfide bond</keyword>
<evidence type="ECO:0000256" key="9">
    <source>
        <dbReference type="RuleBase" id="RU361193"/>
    </source>
</evidence>
<keyword evidence="4 9" id="KW-0378">Hydrolase</keyword>
<comment type="similarity">
    <text evidence="3 9">Belongs to the glycosyl hydrolase 47 family.</text>
</comment>
<evidence type="ECO:0000256" key="11">
    <source>
        <dbReference type="SAM" id="Phobius"/>
    </source>
</evidence>
<feature type="active site" description="Proton donor" evidence="6">
    <location>
        <position position="206"/>
    </location>
</feature>
<dbReference type="GO" id="GO:0005783">
    <property type="term" value="C:endoplasmic reticulum"/>
    <property type="evidence" value="ECO:0007669"/>
    <property type="project" value="TreeGrafter"/>
</dbReference>
<evidence type="ECO:0000256" key="8">
    <source>
        <dbReference type="PIRSR" id="PIRSR601382-3"/>
    </source>
</evidence>
<dbReference type="InterPro" id="IPR001382">
    <property type="entry name" value="Glyco_hydro_47"/>
</dbReference>
<feature type="active site" description="Proton donor" evidence="6">
    <location>
        <position position="456"/>
    </location>
</feature>
<keyword evidence="13" id="KW-1185">Reference proteome</keyword>
<dbReference type="InterPro" id="IPR012341">
    <property type="entry name" value="6hp_glycosidase-like_sf"/>
</dbReference>
<feature type="region of interest" description="Disordered" evidence="10">
    <location>
        <begin position="33"/>
        <end position="77"/>
    </location>
</feature>
<evidence type="ECO:0000313" key="13">
    <source>
        <dbReference type="Proteomes" id="UP000799291"/>
    </source>
</evidence>
<dbReference type="UniPathway" id="UPA00378"/>
<keyword evidence="11" id="KW-1133">Transmembrane helix</keyword>
<dbReference type="GO" id="GO:0036503">
    <property type="term" value="P:ERAD pathway"/>
    <property type="evidence" value="ECO:0007669"/>
    <property type="project" value="UniProtKB-ARBA"/>
</dbReference>
<dbReference type="SUPFAM" id="SSF48225">
    <property type="entry name" value="Seven-hairpin glycosidases"/>
    <property type="match status" value="1"/>
</dbReference>
<comment type="cofactor">
    <cofactor evidence="1 7">
        <name>Ca(2+)</name>
        <dbReference type="ChEBI" id="CHEBI:29108"/>
    </cofactor>
</comment>
<keyword evidence="9" id="KW-0326">Glycosidase</keyword>
<dbReference type="GO" id="GO:0016020">
    <property type="term" value="C:membrane"/>
    <property type="evidence" value="ECO:0007669"/>
    <property type="project" value="InterPro"/>
</dbReference>
<dbReference type="GO" id="GO:0005509">
    <property type="term" value="F:calcium ion binding"/>
    <property type="evidence" value="ECO:0007669"/>
    <property type="project" value="InterPro"/>
</dbReference>
<organism evidence="12 13">
    <name type="scientific">Lentithecium fluviatile CBS 122367</name>
    <dbReference type="NCBI Taxonomy" id="1168545"/>
    <lineage>
        <taxon>Eukaryota</taxon>
        <taxon>Fungi</taxon>
        <taxon>Dikarya</taxon>
        <taxon>Ascomycota</taxon>
        <taxon>Pezizomycotina</taxon>
        <taxon>Dothideomycetes</taxon>
        <taxon>Pleosporomycetidae</taxon>
        <taxon>Pleosporales</taxon>
        <taxon>Massarineae</taxon>
        <taxon>Lentitheciaceae</taxon>
        <taxon>Lentithecium</taxon>
    </lineage>
</organism>
<evidence type="ECO:0000256" key="10">
    <source>
        <dbReference type="SAM" id="MobiDB-lite"/>
    </source>
</evidence>
<dbReference type="FunFam" id="1.50.10.10:FF:000037">
    <property type="entry name" value="alpha-1,2-Mannosidase"/>
    <property type="match status" value="1"/>
</dbReference>